<dbReference type="Proteomes" id="UP001159364">
    <property type="component" value="Linkage Group LG07"/>
</dbReference>
<dbReference type="AlphaFoldDB" id="A0AAV8T0P0"/>
<accession>A0AAV8T0P0</accession>
<evidence type="ECO:0000313" key="2">
    <source>
        <dbReference type="EMBL" id="KAJ8759849.1"/>
    </source>
</evidence>
<evidence type="ECO:0000313" key="3">
    <source>
        <dbReference type="Proteomes" id="UP001159364"/>
    </source>
</evidence>
<gene>
    <name evidence="2" type="ORF">K2173_009950</name>
</gene>
<comment type="caution">
    <text evidence="2">The sequence shown here is derived from an EMBL/GenBank/DDBJ whole genome shotgun (WGS) entry which is preliminary data.</text>
</comment>
<proteinExistence type="predicted"/>
<protein>
    <submittedName>
        <fullName evidence="2">Uncharacterized protein</fullName>
    </submittedName>
</protein>
<organism evidence="2 3">
    <name type="scientific">Erythroxylum novogranatense</name>
    <dbReference type="NCBI Taxonomy" id="1862640"/>
    <lineage>
        <taxon>Eukaryota</taxon>
        <taxon>Viridiplantae</taxon>
        <taxon>Streptophyta</taxon>
        <taxon>Embryophyta</taxon>
        <taxon>Tracheophyta</taxon>
        <taxon>Spermatophyta</taxon>
        <taxon>Magnoliopsida</taxon>
        <taxon>eudicotyledons</taxon>
        <taxon>Gunneridae</taxon>
        <taxon>Pentapetalae</taxon>
        <taxon>rosids</taxon>
        <taxon>fabids</taxon>
        <taxon>Malpighiales</taxon>
        <taxon>Erythroxylaceae</taxon>
        <taxon>Erythroxylum</taxon>
    </lineage>
</organism>
<name>A0AAV8T0P0_9ROSI</name>
<feature type="compositionally biased region" description="Basic and acidic residues" evidence="1">
    <location>
        <begin position="74"/>
        <end position="97"/>
    </location>
</feature>
<feature type="region of interest" description="Disordered" evidence="1">
    <location>
        <begin position="68"/>
        <end position="97"/>
    </location>
</feature>
<dbReference type="EMBL" id="JAIWQS010000007">
    <property type="protein sequence ID" value="KAJ8759849.1"/>
    <property type="molecule type" value="Genomic_DNA"/>
</dbReference>
<evidence type="ECO:0000256" key="1">
    <source>
        <dbReference type="SAM" id="MobiDB-lite"/>
    </source>
</evidence>
<keyword evidence="3" id="KW-1185">Reference proteome</keyword>
<sequence length="97" mass="11211">MKTVQGLQSNKPWLPKDRIDKILSDAEKLKTWLNEKEAEQSRTPGFNKHVFTSEEVFNLQDKVASFNKIPKPKPKVEKPKKVENERNAKTDTESMEG</sequence>
<reference evidence="2 3" key="1">
    <citation type="submission" date="2021-09" db="EMBL/GenBank/DDBJ databases">
        <title>Genomic insights and catalytic innovation underlie evolution of tropane alkaloids biosynthesis.</title>
        <authorList>
            <person name="Wang Y.-J."/>
            <person name="Tian T."/>
            <person name="Huang J.-P."/>
            <person name="Huang S.-X."/>
        </authorList>
    </citation>
    <scope>NUCLEOTIDE SEQUENCE [LARGE SCALE GENOMIC DNA]</scope>
    <source>
        <strain evidence="2">KIB-2018</strain>
        <tissue evidence="2">Leaf</tissue>
    </source>
</reference>